<dbReference type="SUPFAM" id="SSF51351">
    <property type="entry name" value="Triosephosphate isomerase (TIM)"/>
    <property type="match status" value="1"/>
</dbReference>
<comment type="similarity">
    <text evidence="1 4">Belongs to the triosephosphate isomerase family.</text>
</comment>
<dbReference type="PANTHER" id="PTHR21139">
    <property type="entry name" value="TRIOSEPHOSPHATE ISOMERASE"/>
    <property type="match status" value="1"/>
</dbReference>
<proteinExistence type="inferred from homology"/>
<dbReference type="EC" id="5.3.1.1" evidence="4"/>
<feature type="compositionally biased region" description="Basic residues" evidence="5">
    <location>
        <begin position="1"/>
        <end position="13"/>
    </location>
</feature>
<dbReference type="PROSITE" id="PS51440">
    <property type="entry name" value="TIM_2"/>
    <property type="match status" value="1"/>
</dbReference>
<dbReference type="PANTHER" id="PTHR21139:SF2">
    <property type="entry name" value="TRIOSEPHOSPHATE ISOMERASE"/>
    <property type="match status" value="1"/>
</dbReference>
<protein>
    <recommendedName>
        <fullName evidence="4">Triosephosphate isomerase</fullName>
        <ecNumber evidence="4">5.3.1.1</ecNumber>
    </recommendedName>
</protein>
<organism evidence="6 7">
    <name type="scientific">Diacronema lutheri</name>
    <name type="common">Unicellular marine alga</name>
    <name type="synonym">Monochrysis lutheri</name>
    <dbReference type="NCBI Taxonomy" id="2081491"/>
    <lineage>
        <taxon>Eukaryota</taxon>
        <taxon>Haptista</taxon>
        <taxon>Haptophyta</taxon>
        <taxon>Pavlovophyceae</taxon>
        <taxon>Pavlovales</taxon>
        <taxon>Pavlovaceae</taxon>
        <taxon>Diacronema</taxon>
    </lineage>
</organism>
<comment type="catalytic activity">
    <reaction evidence="4">
        <text>D-glyceraldehyde 3-phosphate = dihydroxyacetone phosphate</text>
        <dbReference type="Rhea" id="RHEA:18585"/>
        <dbReference type="ChEBI" id="CHEBI:57642"/>
        <dbReference type="ChEBI" id="CHEBI:59776"/>
        <dbReference type="EC" id="5.3.1.1"/>
    </reaction>
</comment>
<dbReference type="GO" id="GO:0046166">
    <property type="term" value="P:glyceraldehyde-3-phosphate biosynthetic process"/>
    <property type="evidence" value="ECO:0007669"/>
    <property type="project" value="TreeGrafter"/>
</dbReference>
<dbReference type="AlphaFoldDB" id="A0A8J6C1L5"/>
<comment type="caution">
    <text evidence="6">The sequence shown here is derived from an EMBL/GenBank/DDBJ whole genome shotgun (WGS) entry which is preliminary data.</text>
</comment>
<comment type="subunit">
    <text evidence="2">Homodimer.</text>
</comment>
<comment type="pathway">
    <text evidence="4">Carbohydrate degradation; glycolysis; D-glyceraldehyde 3-phosphate from glycerone phosphate: step 1/1.</text>
</comment>
<dbReference type="GO" id="GO:0006096">
    <property type="term" value="P:glycolytic process"/>
    <property type="evidence" value="ECO:0007669"/>
    <property type="project" value="UniProtKB-UniPathway"/>
</dbReference>
<dbReference type="GO" id="GO:0019563">
    <property type="term" value="P:glycerol catabolic process"/>
    <property type="evidence" value="ECO:0007669"/>
    <property type="project" value="TreeGrafter"/>
</dbReference>
<dbReference type="UniPathway" id="UPA00138"/>
<evidence type="ECO:0000256" key="1">
    <source>
        <dbReference type="ARBA" id="ARBA00007422"/>
    </source>
</evidence>
<evidence type="ECO:0000256" key="3">
    <source>
        <dbReference type="ARBA" id="ARBA00023235"/>
    </source>
</evidence>
<dbReference type="GO" id="GO:0006094">
    <property type="term" value="P:gluconeogenesis"/>
    <property type="evidence" value="ECO:0007669"/>
    <property type="project" value="UniProtKB-UniPathway"/>
</dbReference>
<dbReference type="OrthoDB" id="6715177at2759"/>
<reference evidence="6" key="1">
    <citation type="submission" date="2021-05" db="EMBL/GenBank/DDBJ databases">
        <title>The genome of the haptophyte Pavlova lutheri (Diacronema luteri, Pavlovales) - a model for lipid biosynthesis in eukaryotic algae.</title>
        <authorList>
            <person name="Hulatt C.J."/>
            <person name="Posewitz M.C."/>
        </authorList>
    </citation>
    <scope>NUCLEOTIDE SEQUENCE</scope>
    <source>
        <strain evidence="6">NIVA-4/92</strain>
    </source>
</reference>
<dbReference type="GO" id="GO:0004807">
    <property type="term" value="F:triose-phosphate isomerase activity"/>
    <property type="evidence" value="ECO:0007669"/>
    <property type="project" value="UniProtKB-EC"/>
</dbReference>
<evidence type="ECO:0000256" key="2">
    <source>
        <dbReference type="ARBA" id="ARBA00011738"/>
    </source>
</evidence>
<dbReference type="InterPro" id="IPR013785">
    <property type="entry name" value="Aldolase_TIM"/>
</dbReference>
<comment type="pathway">
    <text evidence="4">Carbohydrate biosynthesis; gluconeogenesis.</text>
</comment>
<dbReference type="Pfam" id="PF00121">
    <property type="entry name" value="TIM"/>
    <property type="match status" value="1"/>
</dbReference>
<evidence type="ECO:0000256" key="4">
    <source>
        <dbReference type="RuleBase" id="RU363013"/>
    </source>
</evidence>
<evidence type="ECO:0000313" key="6">
    <source>
        <dbReference type="EMBL" id="KAG8458932.1"/>
    </source>
</evidence>
<evidence type="ECO:0000256" key="5">
    <source>
        <dbReference type="SAM" id="MobiDB-lite"/>
    </source>
</evidence>
<dbReference type="NCBIfam" id="TIGR00419">
    <property type="entry name" value="tim"/>
    <property type="match status" value="1"/>
</dbReference>
<dbReference type="EMBL" id="JAGTXO010000046">
    <property type="protein sequence ID" value="KAG8458932.1"/>
    <property type="molecule type" value="Genomic_DNA"/>
</dbReference>
<dbReference type="InterPro" id="IPR035990">
    <property type="entry name" value="TIM_sf"/>
</dbReference>
<sequence>MLAGLRRRLRLRPRAPPTEPSGAQRPARPCRLFVGANWKCALADVAQADALVDAVRVGWAEGKPTLADVELCLCPPHVLLGRVVERAGAHVRVGAQNVHESVAPLAPGTGVTTAALLRAVGCEWVVLGHSDRRNTYGETDALIADKAHDCLGAGLAINLTVGETRAQRDAGVAIGTVVAQVSAVAARVPEGAWSRVVIAYEPVWAVGAGATPCTPDETQRVHAEIRAWLRAHVGDDAARACRIVYTGSVTEANAESYARLSEVDGFVVGRAGLDAAALLSICQTLVRCKALNA</sequence>
<dbReference type="UniPathway" id="UPA00109">
    <property type="reaction ID" value="UER00189"/>
</dbReference>
<keyword evidence="4" id="KW-0312">Gluconeogenesis</keyword>
<feature type="region of interest" description="Disordered" evidence="5">
    <location>
        <begin position="1"/>
        <end position="26"/>
    </location>
</feature>
<keyword evidence="7" id="KW-1185">Reference proteome</keyword>
<gene>
    <name evidence="6" type="ORF">KFE25_004266</name>
</gene>
<dbReference type="GO" id="GO:0005829">
    <property type="term" value="C:cytosol"/>
    <property type="evidence" value="ECO:0007669"/>
    <property type="project" value="TreeGrafter"/>
</dbReference>
<evidence type="ECO:0000313" key="7">
    <source>
        <dbReference type="Proteomes" id="UP000751190"/>
    </source>
</evidence>
<dbReference type="InterPro" id="IPR000652">
    <property type="entry name" value="Triosephosphate_isomerase"/>
</dbReference>
<dbReference type="Gene3D" id="3.20.20.70">
    <property type="entry name" value="Aldolase class I"/>
    <property type="match status" value="1"/>
</dbReference>
<keyword evidence="4" id="KW-0324">Glycolysis</keyword>
<dbReference type="CDD" id="cd00311">
    <property type="entry name" value="TIM"/>
    <property type="match status" value="1"/>
</dbReference>
<keyword evidence="3 4" id="KW-0413">Isomerase</keyword>
<dbReference type="Proteomes" id="UP000751190">
    <property type="component" value="Unassembled WGS sequence"/>
</dbReference>
<name>A0A8J6C1L5_DIALT</name>
<accession>A0A8J6C1L5</accession>